<accession>A0ABP8GKS5</accession>
<dbReference type="Gene3D" id="3.30.1370.60">
    <property type="entry name" value="Hypothetical oxidoreductase yiak, domain 2"/>
    <property type="match status" value="1"/>
</dbReference>
<dbReference type="Proteomes" id="UP001501671">
    <property type="component" value="Unassembled WGS sequence"/>
</dbReference>
<reference evidence="4" key="1">
    <citation type="journal article" date="2019" name="Int. J. Syst. Evol. Microbiol.">
        <title>The Global Catalogue of Microorganisms (GCM) 10K type strain sequencing project: providing services to taxonomists for standard genome sequencing and annotation.</title>
        <authorList>
            <consortium name="The Broad Institute Genomics Platform"/>
            <consortium name="The Broad Institute Genome Sequencing Center for Infectious Disease"/>
            <person name="Wu L."/>
            <person name="Ma J."/>
        </authorList>
    </citation>
    <scope>NUCLEOTIDE SEQUENCE [LARGE SCALE GENOMIC DNA]</scope>
    <source>
        <strain evidence="4">JCM 17666</strain>
    </source>
</reference>
<protein>
    <submittedName>
        <fullName evidence="3">Ldh family oxidoreductase</fullName>
    </submittedName>
</protein>
<comment type="similarity">
    <text evidence="1">Belongs to the LDH2/MDH2 oxidoreductase family.</text>
</comment>
<name>A0ABP8GKS5_9BURK</name>
<dbReference type="SUPFAM" id="SSF89733">
    <property type="entry name" value="L-sulfolactate dehydrogenase-like"/>
    <property type="match status" value="1"/>
</dbReference>
<dbReference type="RefSeq" id="WP_345246798.1">
    <property type="nucleotide sequence ID" value="NZ_BAABFO010000003.1"/>
</dbReference>
<proteinExistence type="inferred from homology"/>
<gene>
    <name evidence="3" type="ORF">GCM10023144_09190</name>
</gene>
<organism evidence="3 4">
    <name type="scientific">Pigmentiphaga soli</name>
    <dbReference type="NCBI Taxonomy" id="1007095"/>
    <lineage>
        <taxon>Bacteria</taxon>
        <taxon>Pseudomonadati</taxon>
        <taxon>Pseudomonadota</taxon>
        <taxon>Betaproteobacteria</taxon>
        <taxon>Burkholderiales</taxon>
        <taxon>Alcaligenaceae</taxon>
        <taxon>Pigmentiphaga</taxon>
    </lineage>
</organism>
<keyword evidence="4" id="KW-1185">Reference proteome</keyword>
<evidence type="ECO:0000313" key="3">
    <source>
        <dbReference type="EMBL" id="GAA4326127.1"/>
    </source>
</evidence>
<dbReference type="PANTHER" id="PTHR11091">
    <property type="entry name" value="OXIDOREDUCTASE-RELATED"/>
    <property type="match status" value="1"/>
</dbReference>
<dbReference type="PANTHER" id="PTHR11091:SF0">
    <property type="entry name" value="MALATE DEHYDROGENASE"/>
    <property type="match status" value="1"/>
</dbReference>
<dbReference type="Gene3D" id="1.10.1530.10">
    <property type="match status" value="1"/>
</dbReference>
<dbReference type="EMBL" id="BAABFO010000003">
    <property type="protein sequence ID" value="GAA4326127.1"/>
    <property type="molecule type" value="Genomic_DNA"/>
</dbReference>
<comment type="caution">
    <text evidence="3">The sequence shown here is derived from an EMBL/GenBank/DDBJ whole genome shotgun (WGS) entry which is preliminary data.</text>
</comment>
<dbReference type="Pfam" id="PF02615">
    <property type="entry name" value="Ldh_2"/>
    <property type="match status" value="1"/>
</dbReference>
<dbReference type="InterPro" id="IPR043143">
    <property type="entry name" value="Mal/L-sulf/L-lact_DH-like_NADP"/>
</dbReference>
<sequence>MDEVRSGVARYAAAELQDWIGRMYLAAGVRRQDALATARVLVRTSLRGIDTHGVARVLVYLEKIRSGEINAQPAFRENERAGVLYFDGDGGLGQSVASAAVGAAIARARTAPVVTAIIRGSGHLAALGLFALEAAEQGMVALICQETPPLMAPLGSSRAAIGNNPIAFAAPVAGGPPLVVDMATSVVARGNVLQAVRDGAVEIPLDWAIGPDGQPTTDPQQALKGAMQPIAGHKGVGLAMMVQVLAGSLSGSATAASAAAHGATSSAGNVSAFLLVIDPAQVIGRVAFDDHMAAWLGTYLEAAGPSGRYPGQRAAQCEADRAVGGIPVPAGIVRELERAGEIAGLPFDVAPLPG</sequence>
<evidence type="ECO:0000256" key="2">
    <source>
        <dbReference type="ARBA" id="ARBA00023002"/>
    </source>
</evidence>
<dbReference type="InterPro" id="IPR043144">
    <property type="entry name" value="Mal/L-sulf/L-lact_DH-like_ah"/>
</dbReference>
<dbReference type="InterPro" id="IPR003767">
    <property type="entry name" value="Malate/L-lactate_DH-like"/>
</dbReference>
<evidence type="ECO:0000256" key="1">
    <source>
        <dbReference type="ARBA" id="ARBA00006056"/>
    </source>
</evidence>
<keyword evidence="2" id="KW-0560">Oxidoreductase</keyword>
<evidence type="ECO:0000313" key="4">
    <source>
        <dbReference type="Proteomes" id="UP001501671"/>
    </source>
</evidence>
<dbReference type="InterPro" id="IPR036111">
    <property type="entry name" value="Mal/L-sulfo/L-lacto_DH-like_sf"/>
</dbReference>